<sequence length="527" mass="60614">MKHLHTILTAIIICTACTGAKNNRVETVIDQDTLSFREKYRPQIHFSPKEHWMNDPNGLVYYQGEYHFFYQYYPEASVWGPMHWGHAVSKDLIHWEHLPIAFYPDSLGYIFSGSAVVDWNNTSGFGSKENPPLIAFFTYHNPDIEQAKEIEVESQAIAYSTDKGRTWTKYEHNPVIPNPQIRDFRDPKVFWHEETNQWIASLACGDEIRFYASPDCKQWTYLSNFGNGRGCHEGVWECPDLFPLKVKDSDETRWVLIVNINPGGPSGGSATQYFVGDFDGKRFVSDQRQTLWMDYGRDNYAGVTWSDAPDNRRILIGWMNNWQYAGSKPCITWSGAATFPRELGLVKDGPLYLLTSEPVKEIEKLYGRSVSRENLTVKETVALSDMFDFATRPIEMKITFDQKNNTQMGFASRYGIRLKNKQGEYIAVGYDNMKKAFYVDRTNAVGEVFSDKFASIHFAPYIVHTPTIEWRLLIDVASVEFFTAGGRIVTTDVFYPSDPFDLIEVFSENGNIEIVNLHVNELHSIWR</sequence>
<dbReference type="Pfam" id="PF00251">
    <property type="entry name" value="Glyco_hydro_32N"/>
    <property type="match status" value="1"/>
</dbReference>
<dbReference type="PANTHER" id="PTHR42800:SF1">
    <property type="entry name" value="EXOINULINASE INUD (AFU_ORTHOLOGUE AFUA_5G00480)"/>
    <property type="match status" value="1"/>
</dbReference>
<dbReference type="Gene3D" id="2.60.120.560">
    <property type="entry name" value="Exo-inulinase, domain 1"/>
    <property type="match status" value="1"/>
</dbReference>
<dbReference type="Pfam" id="PF08244">
    <property type="entry name" value="Glyco_hydro_32C"/>
    <property type="match status" value="1"/>
</dbReference>
<dbReference type="SUPFAM" id="SSF49899">
    <property type="entry name" value="Concanavalin A-like lectins/glucanases"/>
    <property type="match status" value="1"/>
</dbReference>
<dbReference type="CDD" id="cd18622">
    <property type="entry name" value="GH32_Inu-like"/>
    <property type="match status" value="1"/>
</dbReference>
<dbReference type="InterPro" id="IPR013148">
    <property type="entry name" value="Glyco_hydro_32_N"/>
</dbReference>
<dbReference type="PANTHER" id="PTHR42800">
    <property type="entry name" value="EXOINULINASE INUD (AFU_ORTHOLOGUE AFUA_5G00480)"/>
    <property type="match status" value="1"/>
</dbReference>
<comment type="caution">
    <text evidence="7">The sequence shown here is derived from an EMBL/GenBank/DDBJ whole genome shotgun (WGS) entry which is preliminary data.</text>
</comment>
<dbReference type="PROSITE" id="PS00609">
    <property type="entry name" value="GLYCOSYL_HYDROL_F32"/>
    <property type="match status" value="1"/>
</dbReference>
<dbReference type="InterPro" id="IPR023296">
    <property type="entry name" value="Glyco_hydro_beta-prop_sf"/>
</dbReference>
<organism evidence="7 8">
    <name type="scientific">Tannerella forsythia</name>
    <name type="common">Bacteroides forsythus</name>
    <dbReference type="NCBI Taxonomy" id="28112"/>
    <lineage>
        <taxon>Bacteria</taxon>
        <taxon>Pseudomonadati</taxon>
        <taxon>Bacteroidota</taxon>
        <taxon>Bacteroidia</taxon>
        <taxon>Bacteroidales</taxon>
        <taxon>Tannerellaceae</taxon>
        <taxon>Tannerella</taxon>
    </lineage>
</organism>
<keyword evidence="3 4" id="KW-0326">Glycosidase</keyword>
<accession>A0A3P1XVI0</accession>
<evidence type="ECO:0000256" key="1">
    <source>
        <dbReference type="ARBA" id="ARBA00009902"/>
    </source>
</evidence>
<dbReference type="EMBL" id="RQYS01000020">
    <property type="protein sequence ID" value="RRD61966.1"/>
    <property type="molecule type" value="Genomic_DNA"/>
</dbReference>
<dbReference type="InterPro" id="IPR001362">
    <property type="entry name" value="Glyco_hydro_32"/>
</dbReference>
<feature type="domain" description="Glycosyl hydrolase family 32 C-terminal" evidence="6">
    <location>
        <begin position="361"/>
        <end position="520"/>
    </location>
</feature>
<evidence type="ECO:0000313" key="8">
    <source>
        <dbReference type="Proteomes" id="UP000278609"/>
    </source>
</evidence>
<dbReference type="RefSeq" id="WP_124751308.1">
    <property type="nucleotide sequence ID" value="NZ_RQYS01000020.1"/>
</dbReference>
<name>A0A3P1XVI0_TANFO</name>
<dbReference type="OrthoDB" id="9759709at2"/>
<keyword evidence="2 4" id="KW-0378">Hydrolase</keyword>
<evidence type="ECO:0000313" key="7">
    <source>
        <dbReference type="EMBL" id="RRD61966.1"/>
    </source>
</evidence>
<dbReference type="Gene3D" id="2.115.10.20">
    <property type="entry name" value="Glycosyl hydrolase domain, family 43"/>
    <property type="match status" value="1"/>
</dbReference>
<evidence type="ECO:0000259" key="5">
    <source>
        <dbReference type="Pfam" id="PF00251"/>
    </source>
</evidence>
<evidence type="ECO:0000256" key="3">
    <source>
        <dbReference type="ARBA" id="ARBA00023295"/>
    </source>
</evidence>
<dbReference type="InterPro" id="IPR018053">
    <property type="entry name" value="Glyco_hydro_32_AS"/>
</dbReference>
<comment type="similarity">
    <text evidence="1 4">Belongs to the glycosyl hydrolase 32 family.</text>
</comment>
<feature type="domain" description="Glycosyl hydrolase family 32 N-terminal" evidence="5">
    <location>
        <begin position="45"/>
        <end position="347"/>
    </location>
</feature>
<dbReference type="InterPro" id="IPR013189">
    <property type="entry name" value="Glyco_hydro_32_C"/>
</dbReference>
<evidence type="ECO:0000256" key="4">
    <source>
        <dbReference type="RuleBase" id="RU362110"/>
    </source>
</evidence>
<dbReference type="SMART" id="SM00640">
    <property type="entry name" value="Glyco_32"/>
    <property type="match status" value="1"/>
</dbReference>
<dbReference type="InterPro" id="IPR013320">
    <property type="entry name" value="ConA-like_dom_sf"/>
</dbReference>
<dbReference type="SUPFAM" id="SSF75005">
    <property type="entry name" value="Arabinanase/levansucrase/invertase"/>
    <property type="match status" value="1"/>
</dbReference>
<dbReference type="GO" id="GO:0005737">
    <property type="term" value="C:cytoplasm"/>
    <property type="evidence" value="ECO:0007669"/>
    <property type="project" value="TreeGrafter"/>
</dbReference>
<dbReference type="GO" id="GO:0005987">
    <property type="term" value="P:sucrose catabolic process"/>
    <property type="evidence" value="ECO:0007669"/>
    <property type="project" value="TreeGrafter"/>
</dbReference>
<evidence type="ECO:0000256" key="2">
    <source>
        <dbReference type="ARBA" id="ARBA00022801"/>
    </source>
</evidence>
<dbReference type="Proteomes" id="UP000278609">
    <property type="component" value="Unassembled WGS sequence"/>
</dbReference>
<gene>
    <name evidence="7" type="ORF">EII40_05660</name>
</gene>
<protein>
    <submittedName>
        <fullName evidence="7">Glycoside hydrolase family 32 protein</fullName>
    </submittedName>
</protein>
<proteinExistence type="inferred from homology"/>
<reference evidence="7 8" key="1">
    <citation type="submission" date="2018-11" db="EMBL/GenBank/DDBJ databases">
        <title>Genomes From Bacteria Associated with the Canine Oral Cavity: a Test Case for Automated Genome-Based Taxonomic Assignment.</title>
        <authorList>
            <person name="Coil D.A."/>
            <person name="Jospin G."/>
            <person name="Darling A.E."/>
            <person name="Wallis C."/>
            <person name="Davis I.J."/>
            <person name="Harris S."/>
            <person name="Eisen J.A."/>
            <person name="Holcombe L.J."/>
            <person name="O'Flynn C."/>
        </authorList>
    </citation>
    <scope>NUCLEOTIDE SEQUENCE [LARGE SCALE GENOMIC DNA]</scope>
    <source>
        <strain evidence="7 8">OH2617_COT-023</strain>
    </source>
</reference>
<dbReference type="GO" id="GO:0004575">
    <property type="term" value="F:sucrose alpha-glucosidase activity"/>
    <property type="evidence" value="ECO:0007669"/>
    <property type="project" value="TreeGrafter"/>
</dbReference>
<dbReference type="AlphaFoldDB" id="A0A3P1XVI0"/>
<evidence type="ECO:0000259" key="6">
    <source>
        <dbReference type="Pfam" id="PF08244"/>
    </source>
</evidence>